<dbReference type="RefSeq" id="WP_060190422.1">
    <property type="nucleotide sequence ID" value="NZ_LPJS01000052.1"/>
</dbReference>
<evidence type="ECO:0000313" key="3">
    <source>
        <dbReference type="Proteomes" id="UP000063236"/>
    </source>
</evidence>
<protein>
    <recommendedName>
        <fullName evidence="1">Multi-ubiquitin domain-containing protein</fullName>
    </recommendedName>
</protein>
<dbReference type="AlphaFoldDB" id="A0AAW3PC87"/>
<comment type="caution">
    <text evidence="2">The sequence shown here is derived from an EMBL/GenBank/DDBJ whole genome shotgun (WGS) entry which is preliminary data.</text>
</comment>
<feature type="domain" description="Multi-ubiquitin" evidence="1">
    <location>
        <begin position="158"/>
        <end position="230"/>
    </location>
</feature>
<reference evidence="2 3" key="1">
    <citation type="submission" date="2015-11" db="EMBL/GenBank/DDBJ databases">
        <title>Expanding the genomic diversity of Burkholderia species for the development of highly accurate diagnostics.</title>
        <authorList>
            <person name="Sahl J."/>
            <person name="Keim P."/>
            <person name="Wagner D."/>
        </authorList>
    </citation>
    <scope>NUCLEOTIDE SEQUENCE [LARGE SCALE GENOMIC DNA]</scope>
    <source>
        <strain evidence="2 3">MSMB378WGS</strain>
    </source>
</reference>
<evidence type="ECO:0000259" key="1">
    <source>
        <dbReference type="Pfam" id="PF14452"/>
    </source>
</evidence>
<evidence type="ECO:0000313" key="2">
    <source>
        <dbReference type="EMBL" id="KWF47418.1"/>
    </source>
</evidence>
<dbReference type="InterPro" id="IPR027802">
    <property type="entry name" value="Multi-ubiquitin_dom"/>
</dbReference>
<dbReference type="Pfam" id="PF14452">
    <property type="entry name" value="Multi_ubiq"/>
    <property type="match status" value="3"/>
</dbReference>
<feature type="domain" description="Multi-ubiquitin" evidence="1">
    <location>
        <begin position="88"/>
        <end position="153"/>
    </location>
</feature>
<organism evidence="2 3">
    <name type="scientific">Burkholderia diffusa</name>
    <dbReference type="NCBI Taxonomy" id="488732"/>
    <lineage>
        <taxon>Bacteria</taxon>
        <taxon>Pseudomonadati</taxon>
        <taxon>Pseudomonadota</taxon>
        <taxon>Betaproteobacteria</taxon>
        <taxon>Burkholderiales</taxon>
        <taxon>Burkholderiaceae</taxon>
        <taxon>Burkholderia</taxon>
        <taxon>Burkholderia cepacia complex</taxon>
    </lineage>
</organism>
<accession>A0AAW3PC87</accession>
<gene>
    <name evidence="2" type="ORF">WL88_23725</name>
</gene>
<name>A0AAW3PC87_9BURK</name>
<dbReference type="Proteomes" id="UP000063236">
    <property type="component" value="Unassembled WGS sequence"/>
</dbReference>
<feature type="domain" description="Multi-ubiquitin" evidence="1">
    <location>
        <begin position="22"/>
        <end position="83"/>
    </location>
</feature>
<proteinExistence type="predicted"/>
<dbReference type="EMBL" id="LPJV01000054">
    <property type="protein sequence ID" value="KWF47418.1"/>
    <property type="molecule type" value="Genomic_DNA"/>
</dbReference>
<sequence length="233" mass="26087">MGNQEDQRRSHSILVAFANTSFRKIEMNDPVPLGRQILTAAGHPADSDFSVYNILDTGDFEDVRLDEEIDLRRPGAERFIIFKADRDFKLTLNQRQLLWGLPSISGADLYALSNAGEDLAVYLVCPGAEHRLIEHGDHVDLTAPGVEHFTTAKRPRVFEIYINGRKTMVHDERVTFEQLVELAFPGVPPQPNVTYSITYRKVASFPHEGELAPGAFIEVKNGSVINVSRTIQS</sequence>